<evidence type="ECO:0000256" key="1">
    <source>
        <dbReference type="SAM" id="Phobius"/>
    </source>
</evidence>
<comment type="caution">
    <text evidence="3">The sequence shown here is derived from an EMBL/GenBank/DDBJ whole genome shotgun (WGS) entry which is preliminary data.</text>
</comment>
<feature type="transmembrane region" description="Helical" evidence="1">
    <location>
        <begin position="103"/>
        <end position="122"/>
    </location>
</feature>
<organism evidence="3 4">
    <name type="scientific">Bondarzewia mesenterica</name>
    <dbReference type="NCBI Taxonomy" id="1095465"/>
    <lineage>
        <taxon>Eukaryota</taxon>
        <taxon>Fungi</taxon>
        <taxon>Dikarya</taxon>
        <taxon>Basidiomycota</taxon>
        <taxon>Agaricomycotina</taxon>
        <taxon>Agaricomycetes</taxon>
        <taxon>Russulales</taxon>
        <taxon>Bondarzewiaceae</taxon>
        <taxon>Bondarzewia</taxon>
    </lineage>
</organism>
<feature type="domain" description="DUF6533" evidence="2">
    <location>
        <begin position="100"/>
        <end position="145"/>
    </location>
</feature>
<keyword evidence="1" id="KW-1133">Transmembrane helix</keyword>
<dbReference type="OrthoDB" id="2686513at2759"/>
<keyword evidence="4" id="KW-1185">Reference proteome</keyword>
<feature type="transmembrane region" description="Helical" evidence="1">
    <location>
        <begin position="76"/>
        <end position="97"/>
    </location>
</feature>
<dbReference type="Pfam" id="PF20151">
    <property type="entry name" value="DUF6533"/>
    <property type="match status" value="1"/>
</dbReference>
<reference evidence="3 4" key="1">
    <citation type="submission" date="2019-02" db="EMBL/GenBank/DDBJ databases">
        <title>Genome sequencing of the rare red list fungi Bondarzewia mesenterica.</title>
        <authorList>
            <person name="Buettner E."/>
            <person name="Kellner H."/>
        </authorList>
    </citation>
    <scope>NUCLEOTIDE SEQUENCE [LARGE SCALE GENOMIC DNA]</scope>
    <source>
        <strain evidence="3 4">DSM 108281</strain>
    </source>
</reference>
<keyword evidence="1" id="KW-0812">Transmembrane</keyword>
<feature type="transmembrane region" description="Helical" evidence="1">
    <location>
        <begin position="233"/>
        <end position="252"/>
    </location>
</feature>
<evidence type="ECO:0000259" key="2">
    <source>
        <dbReference type="Pfam" id="PF20151"/>
    </source>
</evidence>
<evidence type="ECO:0000313" key="4">
    <source>
        <dbReference type="Proteomes" id="UP000310158"/>
    </source>
</evidence>
<accession>A0A4S4M1I6</accession>
<name>A0A4S4M1I6_9AGAM</name>
<feature type="transmembrane region" description="Helical" evidence="1">
    <location>
        <begin position="184"/>
        <end position="206"/>
    </location>
</feature>
<keyword evidence="1" id="KW-0472">Membrane</keyword>
<feature type="transmembrane region" description="Helical" evidence="1">
    <location>
        <begin position="308"/>
        <end position="328"/>
    </location>
</feature>
<proteinExistence type="predicted"/>
<protein>
    <recommendedName>
        <fullName evidence="2">DUF6533 domain-containing protein</fullName>
    </recommendedName>
</protein>
<sequence>MHTISQKSFSRVQCLESKTERLTDDLSLLLKMLMDRRSRVPSGRKKGIMNTALSPSSDLPTKFGQCAGHVSETSKLLTTFLLVVWIGYILDVEAISLHGYLELVAIIILYYDYFITLPAEIVRIWSRPLAKPSMWFFVNRYVPFFGNVVVLVFTLHDSGDSATGKTVVSTLLGLRTYAFYERSLRILILLTSLGFVSVVLGCAFLIKQHSTVIPGVVGCHTGLSFRRCVSCKGFLSMSCISTSLPPLLLLLVSGVDIAVPWEGQFVFDITVFALTIYKSYQHRRDSEWSGKMSWSNLGLMELVFRDGAIYFGVMALMNLGNIFTFYVTSDTLRGVLSTFASSVSITMMSRLILNLHDATSLLPTTQATTVPMAFAPGRTAAASGLESTTPAAMGYSRPGHSGFAEDVHAIVEVEERGREMEMGHIGE</sequence>
<gene>
    <name evidence="3" type="ORF">EW146_g4061</name>
</gene>
<evidence type="ECO:0000313" key="3">
    <source>
        <dbReference type="EMBL" id="THH16610.1"/>
    </source>
</evidence>
<dbReference type="EMBL" id="SGPL01000150">
    <property type="protein sequence ID" value="THH16610.1"/>
    <property type="molecule type" value="Genomic_DNA"/>
</dbReference>
<feature type="transmembrane region" description="Helical" evidence="1">
    <location>
        <begin position="134"/>
        <end position="155"/>
    </location>
</feature>
<dbReference type="InterPro" id="IPR045340">
    <property type="entry name" value="DUF6533"/>
</dbReference>
<dbReference type="AlphaFoldDB" id="A0A4S4M1I6"/>
<dbReference type="Proteomes" id="UP000310158">
    <property type="component" value="Unassembled WGS sequence"/>
</dbReference>